<protein>
    <submittedName>
        <fullName evidence="2">Uncharacterized protein</fullName>
    </submittedName>
</protein>
<organism evidence="2">
    <name type="scientific">Marinomonas sp. (strain MWYL1)</name>
    <dbReference type="NCBI Taxonomy" id="400668"/>
    <lineage>
        <taxon>Bacteria</taxon>
        <taxon>Pseudomonadati</taxon>
        <taxon>Pseudomonadota</taxon>
        <taxon>Gammaproteobacteria</taxon>
        <taxon>Oceanospirillales</taxon>
        <taxon>Oceanospirillaceae</taxon>
        <taxon>Marinomonas</taxon>
    </lineage>
</organism>
<dbReference type="AlphaFoldDB" id="A6W2E2"/>
<keyword evidence="1" id="KW-0472">Membrane</keyword>
<reference evidence="2" key="1">
    <citation type="submission" date="2007-06" db="EMBL/GenBank/DDBJ databases">
        <title>Complete sequence of Marinomonas sp. MWYL1.</title>
        <authorList>
            <consortium name="US DOE Joint Genome Institute"/>
            <person name="Copeland A."/>
            <person name="Lucas S."/>
            <person name="Lapidus A."/>
            <person name="Barry K."/>
            <person name="Glavina del Rio T."/>
            <person name="Dalin E."/>
            <person name="Tice H."/>
            <person name="Pitluck S."/>
            <person name="Kiss H."/>
            <person name="Brettin T."/>
            <person name="Bruce D."/>
            <person name="Detter J.C."/>
            <person name="Han C."/>
            <person name="Schmutz J."/>
            <person name="Larimer F."/>
            <person name="Land M."/>
            <person name="Hauser L."/>
            <person name="Kyrpides N."/>
            <person name="Kim E."/>
            <person name="Johnston A.W.B."/>
            <person name="Todd J.D."/>
            <person name="Rogers R."/>
            <person name="Wexler M."/>
            <person name="Bond P.L."/>
            <person name="Li Y."/>
            <person name="Richardson P."/>
        </authorList>
    </citation>
    <scope>NUCLEOTIDE SEQUENCE [LARGE SCALE GENOMIC DNA]</scope>
    <source>
        <strain evidence="2">MWYL1</strain>
    </source>
</reference>
<evidence type="ECO:0000256" key="1">
    <source>
        <dbReference type="SAM" id="Phobius"/>
    </source>
</evidence>
<proteinExistence type="predicted"/>
<name>A6W2E2_MARMS</name>
<evidence type="ECO:0000313" key="2">
    <source>
        <dbReference type="EMBL" id="ABR72871.1"/>
    </source>
</evidence>
<dbReference type="HOGENOM" id="CLU_1223524_0_0_6"/>
<keyword evidence="1" id="KW-0812">Transmembrane</keyword>
<dbReference type="STRING" id="400668.Mmwyl1_3975"/>
<dbReference type="EMBL" id="CP000749">
    <property type="protein sequence ID" value="ABR72871.1"/>
    <property type="molecule type" value="Genomic_DNA"/>
</dbReference>
<keyword evidence="1" id="KW-1133">Transmembrane helix</keyword>
<dbReference type="eggNOG" id="ENOG5033CAE">
    <property type="taxonomic scope" value="Bacteria"/>
</dbReference>
<gene>
    <name evidence="2" type="ordered locus">Mmwyl1_3975</name>
</gene>
<feature type="transmembrane region" description="Helical" evidence="1">
    <location>
        <begin position="38"/>
        <end position="56"/>
    </location>
</feature>
<accession>A6W2E2</accession>
<dbReference type="KEGG" id="mmw:Mmwyl1_3975"/>
<sequence length="226" mass="25761">MIVGIFLSGLYAVAALIYLFYRQSLCDPLDLNEIGDYLAGVFSPLAFLWLVVGYVMQNRELKNQIVEFKASVKVAENNFNLQSLIFEKEQHEKFLANQPNFWNPVLSMDENQEYGILKAVNVGSKAFKIQVELENGLPCSEMVSDVEKGESISIKTNIPYFVDRNDDGSYHNDQYWISYLDNAGIFRRALLHISWVFQTADGPCIAHSLITMPSTPEEFSLRILEE</sequence>